<reference evidence="1 2" key="1">
    <citation type="submission" date="2019-08" db="EMBL/GenBank/DDBJ databases">
        <title>In-depth cultivation of the pig gut microbiome towards novel bacterial diversity and tailored functional studies.</title>
        <authorList>
            <person name="Wylensek D."/>
            <person name="Hitch T.C.A."/>
            <person name="Clavel T."/>
        </authorList>
    </citation>
    <scope>NUCLEOTIDE SEQUENCE [LARGE SCALE GENOMIC DNA]</scope>
    <source>
        <strain evidence="1 2">BBE-744-WT-12</strain>
    </source>
</reference>
<evidence type="ECO:0000313" key="1">
    <source>
        <dbReference type="EMBL" id="MST97751.1"/>
    </source>
</evidence>
<proteinExistence type="predicted"/>
<name>A0A844G570_9BACT</name>
<protein>
    <recommendedName>
        <fullName evidence="3">Alpha-L-rhamnosidase-like protein</fullName>
    </recommendedName>
</protein>
<dbReference type="InterPro" id="IPR053161">
    <property type="entry name" value="Ulvan_degrading_GH"/>
</dbReference>
<keyword evidence="2" id="KW-1185">Reference proteome</keyword>
<evidence type="ECO:0000313" key="2">
    <source>
        <dbReference type="Proteomes" id="UP000435649"/>
    </source>
</evidence>
<dbReference type="PANTHER" id="PTHR36848">
    <property type="entry name" value="DNA-BINDING PROTEIN (PUTATIVE SECRETED PROTEIN)-RELATED"/>
    <property type="match status" value="1"/>
</dbReference>
<comment type="caution">
    <text evidence="1">The sequence shown here is derived from an EMBL/GenBank/DDBJ whole genome shotgun (WGS) entry which is preliminary data.</text>
</comment>
<dbReference type="AlphaFoldDB" id="A0A844G570"/>
<dbReference type="Pfam" id="PF17132">
    <property type="entry name" value="Glyco_hydro_106"/>
    <property type="match status" value="1"/>
</dbReference>
<accession>A0A844G570</accession>
<organism evidence="1 2">
    <name type="scientific">Victivallis lenta</name>
    <dbReference type="NCBI Taxonomy" id="2606640"/>
    <lineage>
        <taxon>Bacteria</taxon>
        <taxon>Pseudomonadati</taxon>
        <taxon>Lentisphaerota</taxon>
        <taxon>Lentisphaeria</taxon>
        <taxon>Victivallales</taxon>
        <taxon>Victivallaceae</taxon>
        <taxon>Victivallis</taxon>
    </lineage>
</organism>
<evidence type="ECO:0008006" key="3">
    <source>
        <dbReference type="Google" id="ProtNLM"/>
    </source>
</evidence>
<dbReference type="Proteomes" id="UP000435649">
    <property type="component" value="Unassembled WGS sequence"/>
</dbReference>
<dbReference type="EMBL" id="VUNS01000012">
    <property type="protein sequence ID" value="MST97751.1"/>
    <property type="molecule type" value="Genomic_DNA"/>
</dbReference>
<sequence length="1095" mass="123844">MTRSGKPSVQSERPVRHGISAPAPEAATVLCSAQSICLSTPMHISGNHSFSRFEIIVLLFERKFKEIPPVPAILISKTITGDSSMTENFAEQFAAPGTEYRGIPFWSWNGKLEPEKLRRQIRSFRELGFGGFFMHSRVGLKTPYLGKEWFDCIRASIDEAKKQSLTPYLYDEDRWASGAAGGFVTRDPRYRAWILYLRIHSGTAHPNSFGFWSARLNGSAAYGLHRGAPAPGETGFELFAEEEPCSDWFNGFTYLDMLNPEAVKRFIEVTYERYYRELGADFGSTVPAVFTDEPHYWRYGNGVQLPYPDSTTAAWTPRLPELFRERFGYELADHLPELFYDCPDRPQSPARYHYWRLLTELFVDSFSKQVGAWCGRHNIALTGHLLWEDAPSTQTRCVGASMRHYPHMQIPGIDQLTEYAQLYDACKQLSSAARQFNRPRRISEIYGCTGWDMSFAGYKAMGDWQYALGVNMRCLHLSFYTMAGEAKRDYPASFSRHSSFAKVLRHLEDYFARLGVILNRGSEVRDLLVIHPVESAWTLMNRDFTAAAAFDRKLAQLRNRLLDLSLDFDYGDEEHLAAHGSIDGSRLRLGSGVYKAVLLPEMTTIRRSTIDILKRFIAAGGIVSSCGAAPKLIDGVPGSEAGAFWRELPGGIAPIEPATRRISIRSRDGKRLKGVLYQLRESDESIDLFLCNTGFSAEVPDEHHIRCSERKREIDFAAIEVVTSRSGFWYELIPETGAIRKLTAEKVAGTHRFTTSFKALQSKIFRLSKSAIPGAVAAAPFSIAASVKLEPAEWRITRDEPNVLVLDHATWQLGNGTRHERDFILRIDDAIRRELDIPIRGGRMVQPWARRPEKPLGAPLELEYEIQVNQLPGNDLHLAIEEAESWELELNGSPLRPQTDCGFWIDESIRKRLIPKDKLHAGRNNLKLRREYRSDSAGLESIYLLGEFCVENDAVSAVRHTLPAGDWCGLGFPYYAGNMTYRTSFRHNGKGRVRLLLGEHASTALRILLNGEEAGVLGWEPYELELEDLRTGENELGIELVGSRRNALGPFFLSNPHPLRFGANEFREYAHPEYRNLTPYGLFTPPMLLMQYPGS</sequence>
<dbReference type="PANTHER" id="PTHR36848:SF2">
    <property type="entry name" value="SECRETED PROTEIN"/>
    <property type="match status" value="1"/>
</dbReference>
<gene>
    <name evidence="1" type="ORF">FYJ85_11950</name>
</gene>